<feature type="compositionally biased region" description="Low complexity" evidence="5">
    <location>
        <begin position="72"/>
        <end position="100"/>
    </location>
</feature>
<gene>
    <name evidence="8" type="ORF">BACT_0339</name>
</gene>
<dbReference type="Pfam" id="PF05154">
    <property type="entry name" value="TM2"/>
    <property type="match status" value="1"/>
</dbReference>
<reference evidence="8 9" key="1">
    <citation type="submission" date="2014-03" db="EMBL/GenBank/DDBJ databases">
        <title>Genomics of Bifidobacteria.</title>
        <authorList>
            <person name="Ventura M."/>
            <person name="Milani C."/>
            <person name="Lugli G.A."/>
        </authorList>
    </citation>
    <scope>NUCLEOTIDE SEQUENCE [LARGE SCALE GENOMIC DNA]</scope>
    <source>
        <strain evidence="8 9">DSM 22766</strain>
    </source>
</reference>
<feature type="compositionally biased region" description="Polar residues" evidence="5">
    <location>
        <begin position="119"/>
        <end position="132"/>
    </location>
</feature>
<proteinExistence type="predicted"/>
<evidence type="ECO:0000256" key="6">
    <source>
        <dbReference type="SAM" id="Phobius"/>
    </source>
</evidence>
<protein>
    <submittedName>
        <fullName evidence="8">TM2 domain-containing protein</fullName>
    </submittedName>
</protein>
<dbReference type="AlphaFoldDB" id="A0A086YZD9"/>
<sequence>MPNMPSATTRPSPRLAAAPSTQANTTENDSDAVAASYGADQEGLAGPGFQAPAYAPSSSSREPTEWPQQGVQSPWAPSAPAQQSQSAPSAQAGPSAGYSANADVQPRHPEALQPGFAQPGSSQPAYGQPSVNQPAYAPAYGRPGYAPQPSYPQGVPSPAAGQGWSPYVQEQPRQSHSKLVAGVLGIFLGVFGLQNFYLGNTGRGVAQLMISCVGVFFFFSGPIVSCAWGILEGILILISKPGSRRHQDAYGVELID</sequence>
<evidence type="ECO:0000256" key="4">
    <source>
        <dbReference type="ARBA" id="ARBA00023136"/>
    </source>
</evidence>
<feature type="transmembrane region" description="Helical" evidence="6">
    <location>
        <begin position="205"/>
        <end position="238"/>
    </location>
</feature>
<feature type="compositionally biased region" description="Polar residues" evidence="5">
    <location>
        <begin position="56"/>
        <end position="71"/>
    </location>
</feature>
<dbReference type="EMBL" id="JGYK01000001">
    <property type="protein sequence ID" value="KFI39639.1"/>
    <property type="molecule type" value="Genomic_DNA"/>
</dbReference>
<dbReference type="Proteomes" id="UP000029015">
    <property type="component" value="Unassembled WGS sequence"/>
</dbReference>
<evidence type="ECO:0000259" key="7">
    <source>
        <dbReference type="Pfam" id="PF05154"/>
    </source>
</evidence>
<evidence type="ECO:0000256" key="5">
    <source>
        <dbReference type="SAM" id="MobiDB-lite"/>
    </source>
</evidence>
<dbReference type="InterPro" id="IPR007829">
    <property type="entry name" value="TM2"/>
</dbReference>
<organism evidence="8 9">
    <name type="scientific">Bifidobacterium actinocoloniiforme DSM 22766</name>
    <dbReference type="NCBI Taxonomy" id="1437605"/>
    <lineage>
        <taxon>Bacteria</taxon>
        <taxon>Bacillati</taxon>
        <taxon>Actinomycetota</taxon>
        <taxon>Actinomycetes</taxon>
        <taxon>Bifidobacteriales</taxon>
        <taxon>Bifidobacteriaceae</taxon>
        <taxon>Bifidobacterium</taxon>
    </lineage>
</organism>
<keyword evidence="9" id="KW-1185">Reference proteome</keyword>
<feature type="region of interest" description="Disordered" evidence="5">
    <location>
        <begin position="1"/>
        <end position="168"/>
    </location>
</feature>
<comment type="subcellular location">
    <subcellularLocation>
        <location evidence="1">Membrane</location>
        <topology evidence="1">Multi-pass membrane protein</topology>
    </subcellularLocation>
</comment>
<feature type="domain" description="TM2" evidence="7">
    <location>
        <begin position="175"/>
        <end position="219"/>
    </location>
</feature>
<evidence type="ECO:0000256" key="3">
    <source>
        <dbReference type="ARBA" id="ARBA00022989"/>
    </source>
</evidence>
<keyword evidence="4 6" id="KW-0472">Membrane</keyword>
<evidence type="ECO:0000313" key="9">
    <source>
        <dbReference type="Proteomes" id="UP000029015"/>
    </source>
</evidence>
<keyword evidence="3 6" id="KW-1133">Transmembrane helix</keyword>
<feature type="compositionally biased region" description="Polar residues" evidence="5">
    <location>
        <begin position="1"/>
        <end position="11"/>
    </location>
</feature>
<keyword evidence="2 6" id="KW-0812">Transmembrane</keyword>
<feature type="compositionally biased region" description="Low complexity" evidence="5">
    <location>
        <begin position="133"/>
        <end position="148"/>
    </location>
</feature>
<evidence type="ECO:0000256" key="1">
    <source>
        <dbReference type="ARBA" id="ARBA00004141"/>
    </source>
</evidence>
<dbReference type="eggNOG" id="COG2314">
    <property type="taxonomic scope" value="Bacteria"/>
</dbReference>
<evidence type="ECO:0000256" key="2">
    <source>
        <dbReference type="ARBA" id="ARBA00022692"/>
    </source>
</evidence>
<comment type="caution">
    <text evidence="8">The sequence shown here is derived from an EMBL/GenBank/DDBJ whole genome shotgun (WGS) entry which is preliminary data.</text>
</comment>
<accession>A0A086YZD9</accession>
<dbReference type="GO" id="GO:0016020">
    <property type="term" value="C:membrane"/>
    <property type="evidence" value="ECO:0007669"/>
    <property type="project" value="UniProtKB-SubCell"/>
</dbReference>
<feature type="transmembrane region" description="Helical" evidence="6">
    <location>
        <begin position="179"/>
        <end position="199"/>
    </location>
</feature>
<evidence type="ECO:0000313" key="8">
    <source>
        <dbReference type="EMBL" id="KFI39639.1"/>
    </source>
</evidence>
<name>A0A086YZD9_9BIFI</name>